<dbReference type="Proteomes" id="UP001642482">
    <property type="component" value="Unassembled WGS sequence"/>
</dbReference>
<dbReference type="EMBL" id="CAWUHD010000033">
    <property type="protein sequence ID" value="CAK7219934.1"/>
    <property type="molecule type" value="Genomic_DNA"/>
</dbReference>
<keyword evidence="2" id="KW-1185">Reference proteome</keyword>
<name>A0ABP0BK06_9PEZI</name>
<gene>
    <name evidence="1" type="ORF">SEUCBS140593_004062</name>
</gene>
<accession>A0ABP0BK06</accession>
<protein>
    <submittedName>
        <fullName evidence="1">Uncharacterized protein</fullName>
    </submittedName>
</protein>
<evidence type="ECO:0000313" key="1">
    <source>
        <dbReference type="EMBL" id="CAK7219934.1"/>
    </source>
</evidence>
<organism evidence="1 2">
    <name type="scientific">Sporothrix eucalyptigena</name>
    <dbReference type="NCBI Taxonomy" id="1812306"/>
    <lineage>
        <taxon>Eukaryota</taxon>
        <taxon>Fungi</taxon>
        <taxon>Dikarya</taxon>
        <taxon>Ascomycota</taxon>
        <taxon>Pezizomycotina</taxon>
        <taxon>Sordariomycetes</taxon>
        <taxon>Sordariomycetidae</taxon>
        <taxon>Ophiostomatales</taxon>
        <taxon>Ophiostomataceae</taxon>
        <taxon>Sporothrix</taxon>
    </lineage>
</organism>
<sequence length="157" mass="15722">MDASASSSLSSATVATTVSSISTTLSTTVSSATPSSTCPPGNSLPDMVNLPIPHNVSVAVIPGSNASDHAMVACCYPNPVHVALGCYEWCEAPHNHSDSQSFDSCLMGSGLDINKSSIFGFQPVGAAPGRAASSLSLAGVAVWALFVTAVSGAVFSS</sequence>
<reference evidence="1 2" key="1">
    <citation type="submission" date="2024-01" db="EMBL/GenBank/DDBJ databases">
        <authorList>
            <person name="Allen C."/>
            <person name="Tagirdzhanova G."/>
        </authorList>
    </citation>
    <scope>NUCLEOTIDE SEQUENCE [LARGE SCALE GENOMIC DNA]</scope>
</reference>
<comment type="caution">
    <text evidence="1">The sequence shown here is derived from an EMBL/GenBank/DDBJ whole genome shotgun (WGS) entry which is preliminary data.</text>
</comment>
<proteinExistence type="predicted"/>
<evidence type="ECO:0000313" key="2">
    <source>
        <dbReference type="Proteomes" id="UP001642482"/>
    </source>
</evidence>